<accession>E2B943</accession>
<dbReference type="OrthoDB" id="10254627at2759"/>
<dbReference type="EMBL" id="GL446425">
    <property type="protein sequence ID" value="EFN87809.1"/>
    <property type="molecule type" value="Genomic_DNA"/>
</dbReference>
<reference evidence="1 2" key="1">
    <citation type="journal article" date="2010" name="Science">
        <title>Genomic comparison of the ants Camponotus floridanus and Harpegnathos saltator.</title>
        <authorList>
            <person name="Bonasio R."/>
            <person name="Zhang G."/>
            <person name="Ye C."/>
            <person name="Mutti N.S."/>
            <person name="Fang X."/>
            <person name="Qin N."/>
            <person name="Donahue G."/>
            <person name="Yang P."/>
            <person name="Li Q."/>
            <person name="Li C."/>
            <person name="Zhang P."/>
            <person name="Huang Z."/>
            <person name="Berger S.L."/>
            <person name="Reinberg D."/>
            <person name="Wang J."/>
            <person name="Liebig J."/>
        </authorList>
    </citation>
    <scope>NUCLEOTIDE SEQUENCE [LARGE SCALE GENOMIC DNA]</scope>
    <source>
        <strain evidence="1 2">R22 G/1</strain>
    </source>
</reference>
<evidence type="ECO:0000313" key="2">
    <source>
        <dbReference type="Proteomes" id="UP000008237"/>
    </source>
</evidence>
<name>E2B943_HARSA</name>
<dbReference type="FunCoup" id="E2B943">
    <property type="interactions" value="828"/>
</dbReference>
<protein>
    <submittedName>
        <fullName evidence="1">28S ribosomal protein S9, mitochondrial</fullName>
    </submittedName>
</protein>
<organism evidence="2">
    <name type="scientific">Harpegnathos saltator</name>
    <name type="common">Jerdon's jumping ant</name>
    <dbReference type="NCBI Taxonomy" id="610380"/>
    <lineage>
        <taxon>Eukaryota</taxon>
        <taxon>Metazoa</taxon>
        <taxon>Ecdysozoa</taxon>
        <taxon>Arthropoda</taxon>
        <taxon>Hexapoda</taxon>
        <taxon>Insecta</taxon>
        <taxon>Pterygota</taxon>
        <taxon>Neoptera</taxon>
        <taxon>Endopterygota</taxon>
        <taxon>Hymenoptera</taxon>
        <taxon>Apocrita</taxon>
        <taxon>Aculeata</taxon>
        <taxon>Formicoidea</taxon>
        <taxon>Formicidae</taxon>
        <taxon>Ponerinae</taxon>
        <taxon>Ponerini</taxon>
        <taxon>Harpegnathos</taxon>
    </lineage>
</organism>
<keyword evidence="1" id="KW-0687">Ribonucleoprotein</keyword>
<keyword evidence="2" id="KW-1185">Reference proteome</keyword>
<gene>
    <name evidence="1" type="ORF">EAI_12802</name>
</gene>
<dbReference type="AlphaFoldDB" id="E2B943"/>
<keyword evidence="1" id="KW-0689">Ribosomal protein</keyword>
<dbReference type="Proteomes" id="UP000008237">
    <property type="component" value="Unassembled WGS sequence"/>
</dbReference>
<dbReference type="GO" id="GO:0005840">
    <property type="term" value="C:ribosome"/>
    <property type="evidence" value="ECO:0007669"/>
    <property type="project" value="UniProtKB-KW"/>
</dbReference>
<dbReference type="OMA" id="HHFLFYT"/>
<dbReference type="InParanoid" id="E2B943"/>
<sequence length="319" mass="37072">MAVSIFTRPPFRRFIGIVSNVTTLFLGTSQHSNIKSQAYTTNVSEINNILRSEKTKPSKKLSKAMTAYLQRIKEHDEFMKKEITEYQIGKRHLANMMGEDPEFFTQEDINSAIEYLFPSGLHDPKARPMMRHPNEIFPNKKAAEFDETGRPYHSMFYTYKPNYYQILYHITETIQSLNSIEDSLIRQGTLPVDKIDLISSAWLKKMDMEKLISETLSDMDYNYLITSLDRLSNHPLSKRAQDFIMKYRKSLISHTDIVIPPLEYDSTGRPYITVKNCMRKSSRGEVTLWGNGSGKMIINGQDITYFKEMHYREQVSTIS</sequence>
<evidence type="ECO:0000313" key="1">
    <source>
        <dbReference type="EMBL" id="EFN87809.1"/>
    </source>
</evidence>
<dbReference type="STRING" id="610380.E2B943"/>
<proteinExistence type="predicted"/>